<organism evidence="2 3">
    <name type="scientific">Elysia crispata</name>
    <name type="common">lettuce slug</name>
    <dbReference type="NCBI Taxonomy" id="231223"/>
    <lineage>
        <taxon>Eukaryota</taxon>
        <taxon>Metazoa</taxon>
        <taxon>Spiralia</taxon>
        <taxon>Lophotrochozoa</taxon>
        <taxon>Mollusca</taxon>
        <taxon>Gastropoda</taxon>
        <taxon>Heterobranchia</taxon>
        <taxon>Euthyneura</taxon>
        <taxon>Panpulmonata</taxon>
        <taxon>Sacoglossa</taxon>
        <taxon>Placobranchoidea</taxon>
        <taxon>Plakobranchidae</taxon>
        <taxon>Elysia</taxon>
    </lineage>
</organism>
<evidence type="ECO:0000256" key="1">
    <source>
        <dbReference type="SAM" id="MobiDB-lite"/>
    </source>
</evidence>
<protein>
    <submittedName>
        <fullName evidence="2">Uncharacterized protein</fullName>
    </submittedName>
</protein>
<feature type="region of interest" description="Disordered" evidence="1">
    <location>
        <begin position="1"/>
        <end position="23"/>
    </location>
</feature>
<evidence type="ECO:0000313" key="2">
    <source>
        <dbReference type="EMBL" id="KAK3792744.1"/>
    </source>
</evidence>
<comment type="caution">
    <text evidence="2">The sequence shown here is derived from an EMBL/GenBank/DDBJ whole genome shotgun (WGS) entry which is preliminary data.</text>
</comment>
<sequence>MLRPSVTGRASASSRPRRPDKSCGFANASSDSFTLPVAVRLCHVTPQMGLDTRMEEGRGEKGEEVCKITIACKRRVRRRAERFSSESSNDVLVNDLYVSSCITRQIAPVLLAHEAGFSQG</sequence>
<dbReference type="Proteomes" id="UP001283361">
    <property type="component" value="Unassembled WGS sequence"/>
</dbReference>
<dbReference type="AlphaFoldDB" id="A0AAE1ARN5"/>
<gene>
    <name evidence="2" type="ORF">RRG08_023077</name>
</gene>
<keyword evidence="3" id="KW-1185">Reference proteome</keyword>
<name>A0AAE1ARN5_9GAST</name>
<proteinExistence type="predicted"/>
<dbReference type="EMBL" id="JAWDGP010001332">
    <property type="protein sequence ID" value="KAK3792744.1"/>
    <property type="molecule type" value="Genomic_DNA"/>
</dbReference>
<evidence type="ECO:0000313" key="3">
    <source>
        <dbReference type="Proteomes" id="UP001283361"/>
    </source>
</evidence>
<accession>A0AAE1ARN5</accession>
<reference evidence="2" key="1">
    <citation type="journal article" date="2023" name="G3 (Bethesda)">
        <title>A reference genome for the long-term kleptoplast-retaining sea slug Elysia crispata morphotype clarki.</title>
        <authorList>
            <person name="Eastman K.E."/>
            <person name="Pendleton A.L."/>
            <person name="Shaikh M.A."/>
            <person name="Suttiyut T."/>
            <person name="Ogas R."/>
            <person name="Tomko P."/>
            <person name="Gavelis G."/>
            <person name="Widhalm J.R."/>
            <person name="Wisecaver J.H."/>
        </authorList>
    </citation>
    <scope>NUCLEOTIDE SEQUENCE</scope>
    <source>
        <strain evidence="2">ECLA1</strain>
    </source>
</reference>